<reference evidence="1 2" key="1">
    <citation type="submission" date="2024-09" db="EMBL/GenBank/DDBJ databases">
        <title>A chromosome-level genome assembly of Gray's grenadier anchovy, Coilia grayii.</title>
        <authorList>
            <person name="Fu Z."/>
        </authorList>
    </citation>
    <scope>NUCLEOTIDE SEQUENCE [LARGE SCALE GENOMIC DNA]</scope>
    <source>
        <strain evidence="1">G4</strain>
        <tissue evidence="1">Muscle</tissue>
    </source>
</reference>
<sequence length="288" mass="32836">MTEVQALECNVLYKGKILHAADKLLARPFRAQERATLAESLQHRSAYNLYNNLLGTAYPKSLAAQNRSGIGTNPSVLRKIKWEGHQQSFIDSNEVVSFLNNRHIKGFIQLIQVSPLKVICFTEGGIRLWHDMVKTTCAFLDATGGFVDSKLTQKRILFYEIVLSTTSAPFLSTPIACMITEQHTQNSLEHFLRTVREYEMKVFGTNSQPIQINSDRSVVLLNSSLKFLNSESMQNYLQRCWRIVNGLANDNDFKLTTLRTCKSHLMKQASELCKKQYSIKDNRYMVGM</sequence>
<dbReference type="Proteomes" id="UP001591681">
    <property type="component" value="Unassembled WGS sequence"/>
</dbReference>
<dbReference type="EMBL" id="JBHFQA010000006">
    <property type="protein sequence ID" value="KAL2096818.1"/>
    <property type="molecule type" value="Genomic_DNA"/>
</dbReference>
<dbReference type="AlphaFoldDB" id="A0ABD1KCI0"/>
<gene>
    <name evidence="1" type="ORF">ACEWY4_006025</name>
</gene>
<evidence type="ECO:0008006" key="3">
    <source>
        <dbReference type="Google" id="ProtNLM"/>
    </source>
</evidence>
<name>A0ABD1KCI0_9TELE</name>
<accession>A0ABD1KCI0</accession>
<proteinExistence type="predicted"/>
<keyword evidence="2" id="KW-1185">Reference proteome</keyword>
<comment type="caution">
    <text evidence="1">The sequence shown here is derived from an EMBL/GenBank/DDBJ whole genome shotgun (WGS) entry which is preliminary data.</text>
</comment>
<evidence type="ECO:0000313" key="1">
    <source>
        <dbReference type="EMBL" id="KAL2096818.1"/>
    </source>
</evidence>
<protein>
    <recommendedName>
        <fullName evidence="3">MULE transposase domain-containing protein</fullName>
    </recommendedName>
</protein>
<evidence type="ECO:0000313" key="2">
    <source>
        <dbReference type="Proteomes" id="UP001591681"/>
    </source>
</evidence>
<organism evidence="1 2">
    <name type="scientific">Coilia grayii</name>
    <name type="common">Gray's grenadier anchovy</name>
    <dbReference type="NCBI Taxonomy" id="363190"/>
    <lineage>
        <taxon>Eukaryota</taxon>
        <taxon>Metazoa</taxon>
        <taxon>Chordata</taxon>
        <taxon>Craniata</taxon>
        <taxon>Vertebrata</taxon>
        <taxon>Euteleostomi</taxon>
        <taxon>Actinopterygii</taxon>
        <taxon>Neopterygii</taxon>
        <taxon>Teleostei</taxon>
        <taxon>Clupei</taxon>
        <taxon>Clupeiformes</taxon>
        <taxon>Clupeoidei</taxon>
        <taxon>Engraulidae</taxon>
        <taxon>Coilinae</taxon>
        <taxon>Coilia</taxon>
    </lineage>
</organism>